<dbReference type="PANTHER" id="PTHR47130:SF6">
    <property type="entry name" value="EGG ENVELOPE GLYCOPROTEIN-LIKE PRECURSOR"/>
    <property type="match status" value="1"/>
</dbReference>
<dbReference type="STRING" id="109280.ENSHCOP00000009516"/>
<dbReference type="Pfam" id="PF26562">
    <property type="entry name" value="Ig-like"/>
    <property type="match status" value="1"/>
</dbReference>
<dbReference type="AlphaFoldDB" id="A0A3Q2Y8M8"/>
<feature type="region of interest" description="Disordered" evidence="1">
    <location>
        <begin position="704"/>
        <end position="729"/>
    </location>
</feature>
<dbReference type="Pfam" id="PF23344">
    <property type="entry name" value="ZP-N"/>
    <property type="match status" value="1"/>
</dbReference>
<keyword evidence="5" id="KW-1185">Reference proteome</keyword>
<evidence type="ECO:0000259" key="3">
    <source>
        <dbReference type="Pfam" id="PF26562"/>
    </source>
</evidence>
<evidence type="ECO:0000313" key="5">
    <source>
        <dbReference type="Proteomes" id="UP000264820"/>
    </source>
</evidence>
<organism evidence="4 5">
    <name type="scientific">Hippocampus comes</name>
    <name type="common">Tiger tail seahorse</name>
    <dbReference type="NCBI Taxonomy" id="109280"/>
    <lineage>
        <taxon>Eukaryota</taxon>
        <taxon>Metazoa</taxon>
        <taxon>Chordata</taxon>
        <taxon>Craniata</taxon>
        <taxon>Vertebrata</taxon>
        <taxon>Euteleostomi</taxon>
        <taxon>Actinopterygii</taxon>
        <taxon>Neopterygii</taxon>
        <taxon>Teleostei</taxon>
        <taxon>Neoteleostei</taxon>
        <taxon>Acanthomorphata</taxon>
        <taxon>Syngnathiaria</taxon>
        <taxon>Syngnathiformes</taxon>
        <taxon>Syngnathoidei</taxon>
        <taxon>Syngnathidae</taxon>
        <taxon>Hippocampus</taxon>
    </lineage>
</organism>
<name>A0A3Q2Y8M8_HIPCM</name>
<sequence>MECHDRSFVIAVDLSFAGDDARFEAVDRTGTYAITEGYAAKCGYSVTVSPASGRAELRASYFSCHTDKRDDRAFAFRFNLLSRRDGDVVYGLNKTCVPSLKWSPREVSCELNYMEVSVDSGVSCAAGTKEDNRNVLRHAHGSSTSDWQVMFQRDEEQMEPMSLRDAEEQGYAFHLGGERLVFRTPYGQPDSFMAMVNGIPVEVVHATLVSRRRWSLIMVDLVATCSMHQGAYEDDGHVVFKTPEAPYPGPNVTRVGVSFDGGIFEDGGSGDVVTENDTVRIRIPLDAKGGLRKSFASGDLYEFYTFHVHLEQMFEDEDAETRLRLHRMLTTPLLPRPLFTQNRSVIEERLFQVYLGDVPQDVRLVLLRLNGREALYTNSCSVAAVAQPSRGHGYLLKVSFDDPAVTQRYQQVYGTVQYSLDINYTLSVLPENELYAYSVSVTALAGPSPPVLNAVCSESGISFDADHWAFDFLWSIGVGSDTLTPELAARRGYKMSNQSHKLQLDVPLHSRGFRYEEITLERFLGTFEILVKERQTGAVEKAVTKTCPFVTSELIVCSTDGRMTVVADLSRITPSGAAPSTSNLLDTFCGPAEADDTRALFSFPLNSCRSKVKLHRGHVIYQNEIFYSGSEDADERFESDDPGTGSVIFTKRPAAGIGTAALRGPVTTTRAAPTTAAAMRSSATPARKRLGSNPAVRYVRVSKHGKPHTDVKKGANGYGWQRGRNGIDF</sequence>
<reference evidence="4" key="1">
    <citation type="submission" date="2025-08" db="UniProtKB">
        <authorList>
            <consortium name="Ensembl"/>
        </authorList>
    </citation>
    <scope>IDENTIFICATION</scope>
</reference>
<dbReference type="PANTHER" id="PTHR47130">
    <property type="entry name" value="SI:DKEY-19B23.11-RELATED"/>
    <property type="match status" value="1"/>
</dbReference>
<feature type="domain" description="ZP-domain containing protein Ig-like" evidence="3">
    <location>
        <begin position="334"/>
        <end position="444"/>
    </location>
</feature>
<accession>A0A3Q2Y8M8</accession>
<dbReference type="Gene3D" id="2.60.40.3210">
    <property type="entry name" value="Zona pellucida, ZP-N domain"/>
    <property type="match status" value="1"/>
</dbReference>
<evidence type="ECO:0000313" key="4">
    <source>
        <dbReference type="Ensembl" id="ENSHCOP00000009516.1"/>
    </source>
</evidence>
<dbReference type="Ensembl" id="ENSHCOT00000015672.1">
    <property type="protein sequence ID" value="ENSHCOP00000009516.1"/>
    <property type="gene ID" value="ENSHCOG00000011968.1"/>
</dbReference>
<proteinExistence type="predicted"/>
<protein>
    <submittedName>
        <fullName evidence="4">Uncharacterized LOC109508363</fullName>
    </submittedName>
</protein>
<reference evidence="4" key="2">
    <citation type="submission" date="2025-09" db="UniProtKB">
        <authorList>
            <consortium name="Ensembl"/>
        </authorList>
    </citation>
    <scope>IDENTIFICATION</scope>
</reference>
<feature type="domain" description="ZP-N" evidence="2">
    <location>
        <begin position="557"/>
        <end position="632"/>
    </location>
</feature>
<dbReference type="OMA" id="CELNYME"/>
<evidence type="ECO:0000259" key="2">
    <source>
        <dbReference type="Pfam" id="PF23344"/>
    </source>
</evidence>
<dbReference type="InterPro" id="IPR058876">
    <property type="entry name" value="Ig-like_ZP"/>
</dbReference>
<dbReference type="InterPro" id="IPR055356">
    <property type="entry name" value="ZP-N"/>
</dbReference>
<evidence type="ECO:0000256" key="1">
    <source>
        <dbReference type="SAM" id="MobiDB-lite"/>
    </source>
</evidence>
<dbReference type="GeneTree" id="ENSGT00940000166283"/>
<dbReference type="Proteomes" id="UP000264820">
    <property type="component" value="Unplaced"/>
</dbReference>